<feature type="domain" description="C2H2-type" evidence="13">
    <location>
        <begin position="561"/>
        <end position="588"/>
    </location>
</feature>
<evidence type="ECO:0000256" key="3">
    <source>
        <dbReference type="ARBA" id="ARBA00022723"/>
    </source>
</evidence>
<evidence type="ECO:0000256" key="6">
    <source>
        <dbReference type="ARBA" id="ARBA00022833"/>
    </source>
</evidence>
<protein>
    <recommendedName>
        <fullName evidence="13">C2H2-type domain-containing protein</fullName>
    </recommendedName>
</protein>
<comment type="caution">
    <text evidence="14">The sequence shown here is derived from an EMBL/GenBank/DDBJ whole genome shotgun (WGS) entry which is preliminary data.</text>
</comment>
<reference evidence="14 15" key="1">
    <citation type="journal article" date="2017" name="Gigascience">
        <title>Genome sequence of the small brown planthopper, Laodelphax striatellus.</title>
        <authorList>
            <person name="Zhu J."/>
            <person name="Jiang F."/>
            <person name="Wang X."/>
            <person name="Yang P."/>
            <person name="Bao Y."/>
            <person name="Zhao W."/>
            <person name="Wang W."/>
            <person name="Lu H."/>
            <person name="Wang Q."/>
            <person name="Cui N."/>
            <person name="Li J."/>
            <person name="Chen X."/>
            <person name="Luo L."/>
            <person name="Yu J."/>
            <person name="Kang L."/>
            <person name="Cui F."/>
        </authorList>
    </citation>
    <scope>NUCLEOTIDE SEQUENCE [LARGE SCALE GENOMIC DNA]</scope>
    <source>
        <strain evidence="14">Lst14</strain>
    </source>
</reference>
<feature type="domain" description="C2H2-type" evidence="13">
    <location>
        <begin position="452"/>
        <end position="474"/>
    </location>
</feature>
<evidence type="ECO:0000256" key="5">
    <source>
        <dbReference type="ARBA" id="ARBA00022771"/>
    </source>
</evidence>
<proteinExistence type="inferred from homology"/>
<evidence type="ECO:0000313" key="14">
    <source>
        <dbReference type="EMBL" id="RZF35781.1"/>
    </source>
</evidence>
<evidence type="ECO:0000256" key="7">
    <source>
        <dbReference type="ARBA" id="ARBA00023015"/>
    </source>
</evidence>
<feature type="domain" description="C2H2-type" evidence="13">
    <location>
        <begin position="347"/>
        <end position="375"/>
    </location>
</feature>
<keyword evidence="10" id="KW-0539">Nucleus</keyword>
<dbReference type="PANTHER" id="PTHR24393">
    <property type="entry name" value="ZINC FINGER PROTEIN"/>
    <property type="match status" value="1"/>
</dbReference>
<evidence type="ECO:0000256" key="10">
    <source>
        <dbReference type="ARBA" id="ARBA00023242"/>
    </source>
</evidence>
<evidence type="ECO:0000256" key="9">
    <source>
        <dbReference type="ARBA" id="ARBA00023163"/>
    </source>
</evidence>
<dbReference type="AlphaFoldDB" id="A0A482WRH2"/>
<evidence type="ECO:0000313" key="15">
    <source>
        <dbReference type="Proteomes" id="UP000291343"/>
    </source>
</evidence>
<dbReference type="FunFam" id="3.30.160.60:FF:000557">
    <property type="entry name" value="zinc finger and SCAN domain-containing protein 29"/>
    <property type="match status" value="2"/>
</dbReference>
<evidence type="ECO:0000256" key="8">
    <source>
        <dbReference type="ARBA" id="ARBA00023125"/>
    </source>
</evidence>
<keyword evidence="5 11" id="KW-0863">Zinc-finger</keyword>
<gene>
    <name evidence="14" type="ORF">LSTR_LSTR015658</name>
</gene>
<comment type="similarity">
    <text evidence="2">Belongs to the krueppel C2H2-type zinc-finger protein family.</text>
</comment>
<feature type="domain" description="C2H2-type" evidence="13">
    <location>
        <begin position="380"/>
        <end position="408"/>
    </location>
</feature>
<sequence length="744" mass="86094">MRKTRLDETQNSDAEKTGEGEEAANNTEENIEEERNFSISSEKNEKNKHYCCPLCSCGKMVLKSGIYRARTPACTKQEATDGEAEAEEGGEPRSEVEEENEEASSEQKAFWNGQALPELEMESLYPDCIVGMDLDAIPEESWESETSFKQEQTVSNNKNDIYCRLCKMEFTNINAVLEHSHTHADDDSFPCGFCDSYFPTRSELEQHFQEHRIMKKKIVSSDVYERGQMFACDLCGAPFKTEAKYRAHYCNPAGANSNNRCFQCNKSFRSADRLKFHKRFHEGAVPGYCEICQKTFPDEVKLYKHTMYLHSQNKGHCCEECGKVFRSVSSLRYHQRSHQGETVMKPFTCEQCGKCFIRKSMLRNHMLATHKNLSQEGTCFTCKICFEAFPSTDHAVAHMDIHHSAECHGESTYSFEMHTVTRLYICEYCERCFTNAATLNAHRERHPVDTPYQCKMCDSSFAAHDKLIEHKPMHFDYVDKAAQDYSQDFNIPTVYMCEFCERCFLNFTKLSEHLTVHYGDKPYQCRFCDEKFRTSEEAGEHRMKHDQSAAPVDDFDYYRPYECHYCRKSFAIEDALIKHIRMHTGEKPFICDVCGKGFSQSSGLYTHQKVHSDERPYSCTHCPRTFKIKGDRDVHVRKHSGDRPYTCDFCGKAFMTQHVYSQHRKIHTGERPYRCDVCGITFRRSHVLTVHKRIHTGEKPNVCDICGKRYRQKGDMLKHRRVQHGVANVKVSSVVSFSTVVDNN</sequence>
<keyword evidence="9" id="KW-0804">Transcription</keyword>
<dbReference type="Pfam" id="PF13912">
    <property type="entry name" value="zf-C2H2_6"/>
    <property type="match status" value="1"/>
</dbReference>
<dbReference type="PROSITE" id="PS00028">
    <property type="entry name" value="ZINC_FINGER_C2H2_1"/>
    <property type="match status" value="17"/>
</dbReference>
<keyword evidence="7" id="KW-0805">Transcription regulation</keyword>
<dbReference type="GO" id="GO:0005634">
    <property type="term" value="C:nucleus"/>
    <property type="evidence" value="ECO:0007669"/>
    <property type="project" value="UniProtKB-SubCell"/>
</dbReference>
<organism evidence="14 15">
    <name type="scientific">Laodelphax striatellus</name>
    <name type="common">Small brown planthopper</name>
    <name type="synonym">Delphax striatella</name>
    <dbReference type="NCBI Taxonomy" id="195883"/>
    <lineage>
        <taxon>Eukaryota</taxon>
        <taxon>Metazoa</taxon>
        <taxon>Ecdysozoa</taxon>
        <taxon>Arthropoda</taxon>
        <taxon>Hexapoda</taxon>
        <taxon>Insecta</taxon>
        <taxon>Pterygota</taxon>
        <taxon>Neoptera</taxon>
        <taxon>Paraneoptera</taxon>
        <taxon>Hemiptera</taxon>
        <taxon>Auchenorrhyncha</taxon>
        <taxon>Fulgoroidea</taxon>
        <taxon>Delphacidae</taxon>
        <taxon>Criomorphinae</taxon>
        <taxon>Laodelphax</taxon>
    </lineage>
</organism>
<feature type="domain" description="C2H2-type" evidence="13">
    <location>
        <begin position="259"/>
        <end position="286"/>
    </location>
</feature>
<dbReference type="EMBL" id="QKKF02027568">
    <property type="protein sequence ID" value="RZF35781.1"/>
    <property type="molecule type" value="Genomic_DNA"/>
</dbReference>
<feature type="region of interest" description="Disordered" evidence="12">
    <location>
        <begin position="1"/>
        <end position="40"/>
    </location>
</feature>
<dbReference type="FunFam" id="3.30.160.60:FF:000065">
    <property type="entry name" value="B-cell CLL/lymphoma 6, member B"/>
    <property type="match status" value="1"/>
</dbReference>
<keyword evidence="6" id="KW-0862">Zinc</keyword>
<dbReference type="InParanoid" id="A0A482WRH2"/>
<accession>A0A482WRH2</accession>
<feature type="domain" description="C2H2-type" evidence="13">
    <location>
        <begin position="589"/>
        <end position="616"/>
    </location>
</feature>
<feature type="domain" description="C2H2-type" evidence="13">
    <location>
        <begin position="645"/>
        <end position="672"/>
    </location>
</feature>
<dbReference type="SMART" id="SM00355">
    <property type="entry name" value="ZnF_C2H2"/>
    <property type="match status" value="18"/>
</dbReference>
<dbReference type="FunFam" id="3.30.160.60:FF:001498">
    <property type="entry name" value="Zinc finger protein 404"/>
    <property type="match status" value="2"/>
</dbReference>
<feature type="domain" description="C2H2-type" evidence="13">
    <location>
        <begin position="523"/>
        <end position="550"/>
    </location>
</feature>
<feature type="domain" description="C2H2-type" evidence="13">
    <location>
        <begin position="673"/>
        <end position="700"/>
    </location>
</feature>
<dbReference type="SUPFAM" id="SSF57667">
    <property type="entry name" value="beta-beta-alpha zinc fingers"/>
    <property type="match status" value="9"/>
</dbReference>
<evidence type="ECO:0000259" key="13">
    <source>
        <dbReference type="PROSITE" id="PS50157"/>
    </source>
</evidence>
<dbReference type="GO" id="GO:0008270">
    <property type="term" value="F:zinc ion binding"/>
    <property type="evidence" value="ECO:0007669"/>
    <property type="project" value="UniProtKB-KW"/>
</dbReference>
<evidence type="ECO:0000256" key="4">
    <source>
        <dbReference type="ARBA" id="ARBA00022737"/>
    </source>
</evidence>
<name>A0A482WRH2_LAOST</name>
<dbReference type="SMR" id="A0A482WRH2"/>
<feature type="compositionally biased region" description="Acidic residues" evidence="12">
    <location>
        <begin position="80"/>
        <end position="89"/>
    </location>
</feature>
<feature type="domain" description="C2H2-type" evidence="13">
    <location>
        <begin position="316"/>
        <end position="343"/>
    </location>
</feature>
<dbReference type="InterPro" id="IPR036236">
    <property type="entry name" value="Znf_C2H2_sf"/>
</dbReference>
<dbReference type="FunCoup" id="A0A482WRH2">
    <property type="interactions" value="1834"/>
</dbReference>
<evidence type="ECO:0000256" key="1">
    <source>
        <dbReference type="ARBA" id="ARBA00004123"/>
    </source>
</evidence>
<keyword evidence="4" id="KW-0677">Repeat</keyword>
<evidence type="ECO:0000256" key="11">
    <source>
        <dbReference type="PROSITE-ProRule" id="PRU00042"/>
    </source>
</evidence>
<dbReference type="GO" id="GO:0000978">
    <property type="term" value="F:RNA polymerase II cis-regulatory region sequence-specific DNA binding"/>
    <property type="evidence" value="ECO:0007669"/>
    <property type="project" value="TreeGrafter"/>
</dbReference>
<dbReference type="OrthoDB" id="3437960at2759"/>
<dbReference type="Gene3D" id="3.30.160.60">
    <property type="entry name" value="Classic Zinc Finger"/>
    <property type="match status" value="12"/>
</dbReference>
<dbReference type="FunFam" id="3.30.160.60:FF:000446">
    <property type="entry name" value="Zinc finger protein"/>
    <property type="match status" value="1"/>
</dbReference>
<feature type="domain" description="C2H2-type" evidence="13">
    <location>
        <begin position="617"/>
        <end position="644"/>
    </location>
</feature>
<feature type="domain" description="C2H2-type" evidence="13">
    <location>
        <begin position="701"/>
        <end position="724"/>
    </location>
</feature>
<feature type="domain" description="C2H2-type" evidence="13">
    <location>
        <begin position="495"/>
        <end position="522"/>
    </location>
</feature>
<dbReference type="Pfam" id="PF00096">
    <property type="entry name" value="zf-C2H2"/>
    <property type="match status" value="6"/>
</dbReference>
<feature type="domain" description="C2H2-type" evidence="13">
    <location>
        <begin position="189"/>
        <end position="216"/>
    </location>
</feature>
<evidence type="ECO:0000256" key="12">
    <source>
        <dbReference type="SAM" id="MobiDB-lite"/>
    </source>
</evidence>
<dbReference type="Proteomes" id="UP000291343">
    <property type="component" value="Unassembled WGS sequence"/>
</dbReference>
<feature type="domain" description="C2H2-type" evidence="13">
    <location>
        <begin position="287"/>
        <end position="315"/>
    </location>
</feature>
<dbReference type="STRING" id="195883.A0A482WRH2"/>
<keyword evidence="8" id="KW-0238">DNA-binding</keyword>
<feature type="region of interest" description="Disordered" evidence="12">
    <location>
        <begin position="74"/>
        <end position="108"/>
    </location>
</feature>
<feature type="compositionally biased region" description="Basic and acidic residues" evidence="12">
    <location>
        <begin position="1"/>
        <end position="19"/>
    </location>
</feature>
<keyword evidence="3" id="KW-0479">Metal-binding</keyword>
<evidence type="ECO:0000256" key="2">
    <source>
        <dbReference type="ARBA" id="ARBA00006991"/>
    </source>
</evidence>
<comment type="subcellular location">
    <subcellularLocation>
        <location evidence="1">Nucleus</location>
    </subcellularLocation>
</comment>
<feature type="domain" description="C2H2-type" evidence="13">
    <location>
        <begin position="424"/>
        <end position="451"/>
    </location>
</feature>
<dbReference type="InterPro" id="IPR013087">
    <property type="entry name" value="Znf_C2H2_type"/>
</dbReference>
<dbReference type="PANTHER" id="PTHR24393:SF15">
    <property type="entry name" value="IP01243P-RELATED"/>
    <property type="match status" value="1"/>
</dbReference>
<dbReference type="GO" id="GO:0001228">
    <property type="term" value="F:DNA-binding transcription activator activity, RNA polymerase II-specific"/>
    <property type="evidence" value="ECO:0007669"/>
    <property type="project" value="TreeGrafter"/>
</dbReference>
<keyword evidence="15" id="KW-1185">Reference proteome</keyword>
<dbReference type="PROSITE" id="PS50157">
    <property type="entry name" value="ZINC_FINGER_C2H2_2"/>
    <property type="match status" value="16"/>
</dbReference>